<dbReference type="Gene3D" id="1.10.10.2830">
    <property type="match status" value="1"/>
</dbReference>
<evidence type="ECO:0000259" key="4">
    <source>
        <dbReference type="SMART" id="SM00470"/>
    </source>
</evidence>
<evidence type="ECO:0000313" key="5">
    <source>
        <dbReference type="EMBL" id="GBQ91025.1"/>
    </source>
</evidence>
<dbReference type="InterPro" id="IPR003115">
    <property type="entry name" value="ParB_N"/>
</dbReference>
<protein>
    <submittedName>
        <fullName evidence="5">Chromosome partitioning protein ParB</fullName>
    </submittedName>
</protein>
<keyword evidence="6" id="KW-1185">Reference proteome</keyword>
<evidence type="ECO:0000313" key="6">
    <source>
        <dbReference type="Proteomes" id="UP001062776"/>
    </source>
</evidence>
<dbReference type="InterPro" id="IPR050336">
    <property type="entry name" value="Chromosome_partition/occlusion"/>
</dbReference>
<dbReference type="PANTHER" id="PTHR33375">
    <property type="entry name" value="CHROMOSOME-PARTITIONING PROTEIN PARB-RELATED"/>
    <property type="match status" value="1"/>
</dbReference>
<dbReference type="CDD" id="cd00093">
    <property type="entry name" value="HTH_XRE"/>
    <property type="match status" value="1"/>
</dbReference>
<dbReference type="Gene3D" id="3.90.1530.30">
    <property type="match status" value="1"/>
</dbReference>
<dbReference type="InterPro" id="IPR001387">
    <property type="entry name" value="Cro/C1-type_HTH"/>
</dbReference>
<reference evidence="5" key="1">
    <citation type="submission" date="2013-04" db="EMBL/GenBank/DDBJ databases">
        <title>The genome sequencing project of 58 acetic acid bacteria.</title>
        <authorList>
            <person name="Okamoto-Kainuma A."/>
            <person name="Ishikawa M."/>
            <person name="Umino S."/>
            <person name="Koizumi Y."/>
            <person name="Shiwa Y."/>
            <person name="Yoshikawa H."/>
            <person name="Matsutani M."/>
            <person name="Matsushita K."/>
        </authorList>
    </citation>
    <scope>NUCLEOTIDE SEQUENCE</scope>
    <source>
        <strain evidence="5">NRIC 0535</strain>
    </source>
</reference>
<dbReference type="RefSeq" id="WP_264816235.1">
    <property type="nucleotide sequence ID" value="NZ_BAPV01000037.1"/>
</dbReference>
<comment type="similarity">
    <text evidence="1">Belongs to the ParB family.</text>
</comment>
<dbReference type="NCBIfam" id="TIGR00180">
    <property type="entry name" value="parB_part"/>
    <property type="match status" value="1"/>
</dbReference>
<dbReference type="Proteomes" id="UP001062776">
    <property type="component" value="Unassembled WGS sequence"/>
</dbReference>
<proteinExistence type="inferred from homology"/>
<sequence>MKRPFKERPQSIFSRNHAETMAKIDAPFLGEGKFKHSFEVQIGEVAPDPDQPRRHIDPSQISELASSLKAYGQLQPILVREDPSDRTHWIIVAGERRWRAAQEAGWTSILAIPHTGDARSAALVENLLRVDLQPAEEAQALANLIEHNGWTQRQAATEMGMDQARISRCLQILSLPAEFLDDAGRAGVPMNVLVGIAREKAPDRRKNLMDRALSGDLTVAALNTPHSTHADDQKAKKPVSSKGSPVERFPKLVDQIRKETANLSEADCGTLKQVISDLQAILRSRG</sequence>
<name>A0ABQ0Q4G7_9PROT</name>
<feature type="domain" description="ParB-like N-terminal" evidence="4">
    <location>
        <begin position="38"/>
        <end position="127"/>
    </location>
</feature>
<evidence type="ECO:0000256" key="1">
    <source>
        <dbReference type="ARBA" id="ARBA00006295"/>
    </source>
</evidence>
<dbReference type="SMART" id="SM00470">
    <property type="entry name" value="ParB"/>
    <property type="match status" value="1"/>
</dbReference>
<dbReference type="Pfam" id="PF17762">
    <property type="entry name" value="HTH_ParB"/>
    <property type="match status" value="1"/>
</dbReference>
<organism evidence="5 6">
    <name type="scientific">Asaia krungthepensis NRIC 0535</name>
    <dbReference type="NCBI Taxonomy" id="1307925"/>
    <lineage>
        <taxon>Bacteria</taxon>
        <taxon>Pseudomonadati</taxon>
        <taxon>Pseudomonadota</taxon>
        <taxon>Alphaproteobacteria</taxon>
        <taxon>Acetobacterales</taxon>
        <taxon>Acetobacteraceae</taxon>
        <taxon>Asaia</taxon>
    </lineage>
</organism>
<keyword evidence="2" id="KW-0159">Chromosome partition</keyword>
<evidence type="ECO:0000256" key="3">
    <source>
        <dbReference type="SAM" id="MobiDB-lite"/>
    </source>
</evidence>
<dbReference type="PANTHER" id="PTHR33375:SF1">
    <property type="entry name" value="CHROMOSOME-PARTITIONING PROTEIN PARB-RELATED"/>
    <property type="match status" value="1"/>
</dbReference>
<dbReference type="Pfam" id="PF02195">
    <property type="entry name" value="ParB_N"/>
    <property type="match status" value="1"/>
</dbReference>
<dbReference type="InterPro" id="IPR004437">
    <property type="entry name" value="ParB/RepB/Spo0J"/>
</dbReference>
<dbReference type="EMBL" id="BAPV01000037">
    <property type="protein sequence ID" value="GBQ91025.1"/>
    <property type="molecule type" value="Genomic_DNA"/>
</dbReference>
<dbReference type="InterPro" id="IPR036086">
    <property type="entry name" value="ParB/Sulfiredoxin_sf"/>
</dbReference>
<accession>A0ABQ0Q4G7</accession>
<feature type="region of interest" description="Disordered" evidence="3">
    <location>
        <begin position="224"/>
        <end position="246"/>
    </location>
</feature>
<gene>
    <name evidence="5" type="ORF">AA0535_2180</name>
</gene>
<evidence type="ECO:0000256" key="2">
    <source>
        <dbReference type="ARBA" id="ARBA00022829"/>
    </source>
</evidence>
<dbReference type="SUPFAM" id="SSF110849">
    <property type="entry name" value="ParB/Sulfiredoxin"/>
    <property type="match status" value="1"/>
</dbReference>
<comment type="caution">
    <text evidence="5">The sequence shown here is derived from an EMBL/GenBank/DDBJ whole genome shotgun (WGS) entry which is preliminary data.</text>
</comment>
<dbReference type="SUPFAM" id="SSF109709">
    <property type="entry name" value="KorB DNA-binding domain-like"/>
    <property type="match status" value="1"/>
</dbReference>
<dbReference type="InterPro" id="IPR041468">
    <property type="entry name" value="HTH_ParB/Spo0J"/>
</dbReference>